<name>A0ACD4NRC1_9HYPH</name>
<reference evidence="1" key="1">
    <citation type="submission" date="2022-11" db="EMBL/GenBank/DDBJ databases">
        <title>beta-Carotene-producing bacterium, Jeongeuplla avenae sp. nov., alleviates the salt stress of Arabidopsis seedlings.</title>
        <authorList>
            <person name="Jiang L."/>
            <person name="Lee J."/>
        </authorList>
    </citation>
    <scope>NUCLEOTIDE SEQUENCE</scope>
    <source>
        <strain evidence="1">DY_R2A_6</strain>
    </source>
</reference>
<evidence type="ECO:0000313" key="1">
    <source>
        <dbReference type="EMBL" id="WAJ29460.1"/>
    </source>
</evidence>
<gene>
    <name evidence="1" type="ORF">OXU80_04275</name>
</gene>
<proteinExistence type="predicted"/>
<evidence type="ECO:0000313" key="2">
    <source>
        <dbReference type="Proteomes" id="UP001163223"/>
    </source>
</evidence>
<dbReference type="Proteomes" id="UP001163223">
    <property type="component" value="Chromosome"/>
</dbReference>
<accession>A0ACD4NRC1</accession>
<organism evidence="1 2">
    <name type="scientific">Antarcticirhabdus aurantiaca</name>
    <dbReference type="NCBI Taxonomy" id="2606717"/>
    <lineage>
        <taxon>Bacteria</taxon>
        <taxon>Pseudomonadati</taxon>
        <taxon>Pseudomonadota</taxon>
        <taxon>Alphaproteobacteria</taxon>
        <taxon>Hyphomicrobiales</taxon>
        <taxon>Aurantimonadaceae</taxon>
        <taxon>Antarcticirhabdus</taxon>
    </lineage>
</organism>
<dbReference type="EMBL" id="CP113520">
    <property type="protein sequence ID" value="WAJ29460.1"/>
    <property type="molecule type" value="Genomic_DNA"/>
</dbReference>
<sequence length="45" mass="4666">MNNRNLLLAATILIAAVQPSLAASAKVGLLSCDVLKGVAFIVEQK</sequence>
<protein>
    <submittedName>
        <fullName evidence="1">Uncharacterized protein</fullName>
    </submittedName>
</protein>
<keyword evidence="2" id="KW-1185">Reference proteome</keyword>